<evidence type="ECO:0000313" key="1">
    <source>
        <dbReference type="EMBL" id="BAU81387.1"/>
    </source>
</evidence>
<dbReference type="AlphaFoldDB" id="A0A160NSP1"/>
<dbReference type="SUPFAM" id="SSF51735">
    <property type="entry name" value="NAD(P)-binding Rossmann-fold domains"/>
    <property type="match status" value="1"/>
</dbReference>
<gene>
    <name evidence="1" type="ORF">SLA_0432</name>
</gene>
<protein>
    <submittedName>
        <fullName evidence="1">UDP-glucose 4-epimerase</fullName>
    </submittedName>
</protein>
<proteinExistence type="predicted"/>
<reference evidence="1 2" key="1">
    <citation type="journal article" date="2016" name="Genome Announc.">
        <title>Complete Genome Sequence of Thiostrepton-Producing Streptomyces laurentii ATCC 31255.</title>
        <authorList>
            <person name="Doi K."/>
            <person name="Fujino Y."/>
            <person name="Nagayoshi Y."/>
            <person name="Ohshima T."/>
            <person name="Ogata S."/>
        </authorList>
    </citation>
    <scope>NUCLEOTIDE SEQUENCE [LARGE SCALE GENOMIC DNA]</scope>
    <source>
        <strain evidence="1 2">ATCC 31255</strain>
    </source>
</reference>
<dbReference type="EMBL" id="AP017424">
    <property type="protein sequence ID" value="BAU81387.1"/>
    <property type="molecule type" value="Genomic_DNA"/>
</dbReference>
<dbReference type="Gene3D" id="3.40.50.720">
    <property type="entry name" value="NAD(P)-binding Rossmann-like Domain"/>
    <property type="match status" value="1"/>
</dbReference>
<keyword evidence="2" id="KW-1185">Reference proteome</keyword>
<evidence type="ECO:0000313" key="2">
    <source>
        <dbReference type="Proteomes" id="UP000217676"/>
    </source>
</evidence>
<accession>A0A160NSP1</accession>
<dbReference type="InterPro" id="IPR036291">
    <property type="entry name" value="NAD(P)-bd_dom_sf"/>
</dbReference>
<dbReference type="PROSITE" id="PS51257">
    <property type="entry name" value="PROKAR_LIPOPROTEIN"/>
    <property type="match status" value="1"/>
</dbReference>
<dbReference type="KEGG" id="slau:SLA_0432"/>
<sequence>MKVLIAGGAGYIGSTVASACLDEGIAPVLLDSLVRGRREYTEGRIELR</sequence>
<name>A0A160NSP1_STRLU</name>
<organism evidence="1 2">
    <name type="scientific">Streptomyces laurentii</name>
    <dbReference type="NCBI Taxonomy" id="39478"/>
    <lineage>
        <taxon>Bacteria</taxon>
        <taxon>Bacillati</taxon>
        <taxon>Actinomycetota</taxon>
        <taxon>Actinomycetes</taxon>
        <taxon>Kitasatosporales</taxon>
        <taxon>Streptomycetaceae</taxon>
        <taxon>Streptomyces</taxon>
    </lineage>
</organism>
<dbReference type="Proteomes" id="UP000217676">
    <property type="component" value="Chromosome"/>
</dbReference>